<name>A0ABX5KRN1_9BURK</name>
<accession>A0ABX5KRN1</accession>
<evidence type="ECO:0000313" key="2">
    <source>
        <dbReference type="Proteomes" id="UP000245712"/>
    </source>
</evidence>
<dbReference type="EMBL" id="QEOB01000003">
    <property type="protein sequence ID" value="PVX85541.1"/>
    <property type="molecule type" value="Genomic_DNA"/>
</dbReference>
<evidence type="ECO:0000313" key="1">
    <source>
        <dbReference type="EMBL" id="PVX85541.1"/>
    </source>
</evidence>
<organism evidence="1 2">
    <name type="scientific">Paraburkholderia unamae</name>
    <dbReference type="NCBI Taxonomy" id="219649"/>
    <lineage>
        <taxon>Bacteria</taxon>
        <taxon>Pseudomonadati</taxon>
        <taxon>Pseudomonadota</taxon>
        <taxon>Betaproteobacteria</taxon>
        <taxon>Burkholderiales</taxon>
        <taxon>Burkholderiaceae</taxon>
        <taxon>Paraburkholderia</taxon>
    </lineage>
</organism>
<keyword evidence="2" id="KW-1185">Reference proteome</keyword>
<proteinExistence type="predicted"/>
<evidence type="ECO:0008006" key="3">
    <source>
        <dbReference type="Google" id="ProtNLM"/>
    </source>
</evidence>
<reference evidence="1 2" key="1">
    <citation type="submission" date="2018-05" db="EMBL/GenBank/DDBJ databases">
        <title>Genomic Encyclopedia of Type Strains, Phase IV (KMG-V): Genome sequencing to study the core and pangenomes of soil and plant-associated prokaryotes.</title>
        <authorList>
            <person name="Whitman W."/>
        </authorList>
    </citation>
    <scope>NUCLEOTIDE SEQUENCE [LARGE SCALE GENOMIC DNA]</scope>
    <source>
        <strain evidence="1 2">SCZa-39</strain>
    </source>
</reference>
<comment type="caution">
    <text evidence="1">The sequence shown here is derived from an EMBL/GenBank/DDBJ whole genome shotgun (WGS) entry which is preliminary data.</text>
</comment>
<sequence length="290" mass="31784">MKLREMAYLLKPPVFARLMMPTVPGRELSGHLNAPVQVLFSVWLTGQRLMPAPSHCASHSSLPLALSDGEIDFLWWFIQGSIMDAAVRARLYAHWGMCARHALSFFCVEAAFRPHLIHGSTILYNELMRRAAHLLAGHGVYSLAPPGVTRHRLRPSGPCHMCTLGYGPESAGNAPQERLAQGRDLTNARAFAVENREGWLPYVCGQCAGAGGDDVLCRAHLIEAMEHDGSTVLQHHGVAVSHIAEHLARFEHSFRWDSRGTDTAVDRGALIAAIGWCAGWSEILQTLAAT</sequence>
<gene>
    <name evidence="1" type="ORF">C7402_103116</name>
</gene>
<protein>
    <recommendedName>
        <fullName evidence="3">TniQ protein</fullName>
    </recommendedName>
</protein>
<dbReference type="Proteomes" id="UP000245712">
    <property type="component" value="Unassembled WGS sequence"/>
</dbReference>